<evidence type="ECO:0000313" key="2">
    <source>
        <dbReference type="EMBL" id="KAL3318958.1"/>
    </source>
</evidence>
<dbReference type="InterPro" id="IPR056456">
    <property type="entry name" value="Beta-prop_IFT80_2nd"/>
</dbReference>
<dbReference type="EMBL" id="JBJKFK010000185">
    <property type="protein sequence ID" value="KAL3318958.1"/>
    <property type="molecule type" value="Genomic_DNA"/>
</dbReference>
<reference evidence="2 3" key="1">
    <citation type="submission" date="2024-11" db="EMBL/GenBank/DDBJ databases">
        <title>Adaptive evolution of stress response genes in parasites aligns with host niche diversity.</title>
        <authorList>
            <person name="Hahn C."/>
            <person name="Resl P."/>
        </authorList>
    </citation>
    <scope>NUCLEOTIDE SEQUENCE [LARGE SCALE GENOMIC DNA]</scope>
    <source>
        <strain evidence="2">EGGRZ-B1_66</strain>
        <tissue evidence="2">Body</tissue>
    </source>
</reference>
<gene>
    <name evidence="2" type="ORF">Ciccas_002373</name>
</gene>
<evidence type="ECO:0000313" key="3">
    <source>
        <dbReference type="Proteomes" id="UP001626550"/>
    </source>
</evidence>
<organism evidence="2 3">
    <name type="scientific">Cichlidogyrus casuarinus</name>
    <dbReference type="NCBI Taxonomy" id="1844966"/>
    <lineage>
        <taxon>Eukaryota</taxon>
        <taxon>Metazoa</taxon>
        <taxon>Spiralia</taxon>
        <taxon>Lophotrochozoa</taxon>
        <taxon>Platyhelminthes</taxon>
        <taxon>Monogenea</taxon>
        <taxon>Monopisthocotylea</taxon>
        <taxon>Dactylogyridea</taxon>
        <taxon>Ancyrocephalidae</taxon>
        <taxon>Cichlidogyrus</taxon>
    </lineage>
</organism>
<dbReference type="AlphaFoldDB" id="A0ABD2QHS0"/>
<feature type="domain" description="IFT80 second beta-propeller" evidence="1">
    <location>
        <begin position="30"/>
        <end position="112"/>
    </location>
</feature>
<sequence>MCLIRIQCEIKQLESEQTASTKSRTAAVGEEYHQRKLYALDSAADLYLTPIRAHGLNKKPIKIGSSISEICQTPKTSLPIAIKGQKLLFYCCPSVVLSDKKLLPRTIKTIDIMLSIVLSIGRGARTTAAFPWAWYCLHN</sequence>
<dbReference type="Proteomes" id="UP001626550">
    <property type="component" value="Unassembled WGS sequence"/>
</dbReference>
<accession>A0ABD2QHS0</accession>
<comment type="caution">
    <text evidence="2">The sequence shown here is derived from an EMBL/GenBank/DDBJ whole genome shotgun (WGS) entry which is preliminary data.</text>
</comment>
<protein>
    <recommendedName>
        <fullName evidence="1">IFT80 second beta-propeller domain-containing protein</fullName>
    </recommendedName>
</protein>
<evidence type="ECO:0000259" key="1">
    <source>
        <dbReference type="Pfam" id="PF23335"/>
    </source>
</evidence>
<keyword evidence="3" id="KW-1185">Reference proteome</keyword>
<dbReference type="Pfam" id="PF23335">
    <property type="entry name" value="Beta-prop_IFT80_2nd"/>
    <property type="match status" value="1"/>
</dbReference>
<proteinExistence type="predicted"/>
<name>A0ABD2QHS0_9PLAT</name>